<keyword evidence="3" id="KW-1185">Reference proteome</keyword>
<sequence>MSEIFFDLVFIFALTRVIAVMGSPPAAVSMVRGLVLLLLLWMSWTLYVWLSNRARADVGLVRAGVLLAMLAIFVIALVIPGSWHTHRGAASAAVVLALAYIALQFLHLALFFYASAGSRQSRRTLGIFEIAVVVSWVPLILGAMLGGVAQTVLWAAVFAIEYGGGHLASKLSGWQLRSPAHFSERHGLVVMIALGESLVAAGAHAAPAIVRWPELLAAVLGFVATVCLWWLYFDDTAVAAAKALEKLAGQTRNQAASSAYSLAHFPMIAGVIYFALGSQQVLIRVDRQPMPGLLSASLDWGSAVALYGGVALFLGGRAVFLALTVRSVPRAEVVAACAAPVLLPAGRFLPALVALGLLTALLVGQIFWERFRRGEAAVDVAEVTSV</sequence>
<feature type="transmembrane region" description="Helical" evidence="1">
    <location>
        <begin position="188"/>
        <end position="209"/>
    </location>
</feature>
<dbReference type="EMBL" id="BONZ01000086">
    <property type="protein sequence ID" value="GIH19897.1"/>
    <property type="molecule type" value="Genomic_DNA"/>
</dbReference>
<gene>
    <name evidence="2" type="ORF">Raf01_80690</name>
</gene>
<feature type="transmembrane region" description="Helical" evidence="1">
    <location>
        <begin position="215"/>
        <end position="233"/>
    </location>
</feature>
<feature type="transmembrane region" description="Helical" evidence="1">
    <location>
        <begin position="89"/>
        <end position="113"/>
    </location>
</feature>
<keyword evidence="1" id="KW-1133">Transmembrane helix</keyword>
<comment type="caution">
    <text evidence="2">The sequence shown here is derived from an EMBL/GenBank/DDBJ whole genome shotgun (WGS) entry which is preliminary data.</text>
</comment>
<evidence type="ECO:0000256" key="1">
    <source>
        <dbReference type="SAM" id="Phobius"/>
    </source>
</evidence>
<dbReference type="PANTHER" id="PTHR36840:SF1">
    <property type="entry name" value="BLL5714 PROTEIN"/>
    <property type="match status" value="1"/>
</dbReference>
<dbReference type="PANTHER" id="PTHR36840">
    <property type="entry name" value="BLL5714 PROTEIN"/>
    <property type="match status" value="1"/>
</dbReference>
<feature type="transmembrane region" description="Helical" evidence="1">
    <location>
        <begin position="61"/>
        <end position="83"/>
    </location>
</feature>
<evidence type="ECO:0000313" key="2">
    <source>
        <dbReference type="EMBL" id="GIH19897.1"/>
    </source>
</evidence>
<proteinExistence type="predicted"/>
<feature type="transmembrane region" description="Helical" evidence="1">
    <location>
        <begin position="303"/>
        <end position="323"/>
    </location>
</feature>
<dbReference type="Proteomes" id="UP000642748">
    <property type="component" value="Unassembled WGS sequence"/>
</dbReference>
<name>A0A8J3R148_9ACTN</name>
<evidence type="ECO:0000313" key="3">
    <source>
        <dbReference type="Proteomes" id="UP000642748"/>
    </source>
</evidence>
<dbReference type="AlphaFoldDB" id="A0A8J3R148"/>
<keyword evidence="1" id="KW-0812">Transmembrane</keyword>
<feature type="transmembrane region" description="Helical" evidence="1">
    <location>
        <begin position="151"/>
        <end position="168"/>
    </location>
</feature>
<dbReference type="Pfam" id="PF06772">
    <property type="entry name" value="LtrA"/>
    <property type="match status" value="1"/>
</dbReference>
<feature type="transmembrane region" description="Helical" evidence="1">
    <location>
        <begin position="348"/>
        <end position="368"/>
    </location>
</feature>
<protein>
    <submittedName>
        <fullName evidence="2">Low temperature requirement protein A</fullName>
    </submittedName>
</protein>
<feature type="transmembrane region" description="Helical" evidence="1">
    <location>
        <begin position="262"/>
        <end position="283"/>
    </location>
</feature>
<feature type="transmembrane region" description="Helical" evidence="1">
    <location>
        <begin position="125"/>
        <end position="145"/>
    </location>
</feature>
<dbReference type="InterPro" id="IPR010640">
    <property type="entry name" value="Low_temperature_requirement_A"/>
</dbReference>
<reference evidence="2" key="1">
    <citation type="submission" date="2021-01" db="EMBL/GenBank/DDBJ databases">
        <title>Whole genome shotgun sequence of Rugosimonospora africana NBRC 104875.</title>
        <authorList>
            <person name="Komaki H."/>
            <person name="Tamura T."/>
        </authorList>
    </citation>
    <scope>NUCLEOTIDE SEQUENCE</scope>
    <source>
        <strain evidence="2">NBRC 104875</strain>
    </source>
</reference>
<keyword evidence="1" id="KW-0472">Membrane</keyword>
<feature type="transmembrane region" description="Helical" evidence="1">
    <location>
        <begin position="29"/>
        <end position="49"/>
    </location>
</feature>
<accession>A0A8J3R148</accession>
<organism evidence="2 3">
    <name type="scientific">Rugosimonospora africana</name>
    <dbReference type="NCBI Taxonomy" id="556532"/>
    <lineage>
        <taxon>Bacteria</taxon>
        <taxon>Bacillati</taxon>
        <taxon>Actinomycetota</taxon>
        <taxon>Actinomycetes</taxon>
        <taxon>Micromonosporales</taxon>
        <taxon>Micromonosporaceae</taxon>
        <taxon>Rugosimonospora</taxon>
    </lineage>
</organism>